<dbReference type="InterPro" id="IPR000850">
    <property type="entry name" value="Adenylat/UMP-CMP_kin"/>
</dbReference>
<dbReference type="Pfam" id="PF00406">
    <property type="entry name" value="ADK"/>
    <property type="match status" value="1"/>
</dbReference>
<dbReference type="GO" id="GO:0019205">
    <property type="term" value="F:nucleobase-containing compound kinase activity"/>
    <property type="evidence" value="ECO:0007669"/>
    <property type="project" value="InterPro"/>
</dbReference>
<organism evidence="5 6">
    <name type="scientific">Pogonomyrmex barbatus</name>
    <name type="common">red harvester ant</name>
    <dbReference type="NCBI Taxonomy" id="144034"/>
    <lineage>
        <taxon>Eukaryota</taxon>
        <taxon>Metazoa</taxon>
        <taxon>Ecdysozoa</taxon>
        <taxon>Arthropoda</taxon>
        <taxon>Hexapoda</taxon>
        <taxon>Insecta</taxon>
        <taxon>Pterygota</taxon>
        <taxon>Neoptera</taxon>
        <taxon>Endopterygota</taxon>
        <taxon>Hymenoptera</taxon>
        <taxon>Apocrita</taxon>
        <taxon>Aculeata</taxon>
        <taxon>Formicoidea</taxon>
        <taxon>Formicidae</taxon>
        <taxon>Myrmicinae</taxon>
        <taxon>Pogonomyrmex</taxon>
    </lineage>
</organism>
<dbReference type="CDD" id="cd01428">
    <property type="entry name" value="ADK"/>
    <property type="match status" value="1"/>
</dbReference>
<dbReference type="PRINTS" id="PR00094">
    <property type="entry name" value="ADENYLTKNASE"/>
</dbReference>
<evidence type="ECO:0000256" key="1">
    <source>
        <dbReference type="ARBA" id="ARBA00022679"/>
    </source>
</evidence>
<dbReference type="Gene3D" id="3.40.50.300">
    <property type="entry name" value="P-loop containing nucleotide triphosphate hydrolases"/>
    <property type="match status" value="1"/>
</dbReference>
<protein>
    <submittedName>
        <fullName evidence="6">Adenylate kinase isoenzyme 1-like</fullName>
    </submittedName>
</protein>
<dbReference type="KEGG" id="pbar:105426162"/>
<evidence type="ECO:0000256" key="3">
    <source>
        <dbReference type="ARBA" id="ARBA00022777"/>
    </source>
</evidence>
<keyword evidence="2" id="KW-0547">Nucleotide-binding</keyword>
<dbReference type="GeneID" id="105426162"/>
<evidence type="ECO:0000256" key="2">
    <source>
        <dbReference type="ARBA" id="ARBA00022741"/>
    </source>
</evidence>
<sequence>MGLNCVRPVDPLCAVIPRDVGLDASPIRDSRLPIIFLIGGSGAGKCLLNSTQCLRVAKHYGFCAMISKELLRSEITTGSQRGIILAYLMSEDKLIPADVMVQLIIRKMLQELKTTRGFLLSGFPREKLQCQHFDRQIRPPDLVLYLYVRNTLLIDRVLARTITVTERQETGSFDKHWKRIKEQGRMNKFVLKYYKKRLVVIDGEKEEAEVFQDICNAIDSVLKEFPSTSGGNG</sequence>
<keyword evidence="3 4" id="KW-0418">Kinase</keyword>
<name>A0A6I9W5V2_9HYME</name>
<dbReference type="PANTHER" id="PTHR23359">
    <property type="entry name" value="NUCLEOTIDE KINASE"/>
    <property type="match status" value="1"/>
</dbReference>
<dbReference type="Proteomes" id="UP000504615">
    <property type="component" value="Unplaced"/>
</dbReference>
<evidence type="ECO:0000313" key="5">
    <source>
        <dbReference type="Proteomes" id="UP000504615"/>
    </source>
</evidence>
<proteinExistence type="inferred from homology"/>
<keyword evidence="5" id="KW-1185">Reference proteome</keyword>
<gene>
    <name evidence="6" type="primary">LOC105426162</name>
</gene>
<comment type="similarity">
    <text evidence="4">Belongs to the adenylate kinase family.</text>
</comment>
<accession>A0A6I9W5V2</accession>
<evidence type="ECO:0000256" key="4">
    <source>
        <dbReference type="RuleBase" id="RU003330"/>
    </source>
</evidence>
<dbReference type="RefSeq" id="XP_011635567.1">
    <property type="nucleotide sequence ID" value="XM_011637265.1"/>
</dbReference>
<evidence type="ECO:0000313" key="6">
    <source>
        <dbReference type="RefSeq" id="XP_011635567.1"/>
    </source>
</evidence>
<dbReference type="OrthoDB" id="442176at2759"/>
<dbReference type="SUPFAM" id="SSF52540">
    <property type="entry name" value="P-loop containing nucleoside triphosphate hydrolases"/>
    <property type="match status" value="1"/>
</dbReference>
<dbReference type="GO" id="GO:0005524">
    <property type="term" value="F:ATP binding"/>
    <property type="evidence" value="ECO:0007669"/>
    <property type="project" value="InterPro"/>
</dbReference>
<keyword evidence="1 4" id="KW-0808">Transferase</keyword>
<reference evidence="6" key="1">
    <citation type="submission" date="2025-08" db="UniProtKB">
        <authorList>
            <consortium name="RefSeq"/>
        </authorList>
    </citation>
    <scope>IDENTIFICATION</scope>
</reference>
<dbReference type="AlphaFoldDB" id="A0A6I9W5V2"/>
<dbReference type="GO" id="GO:0006139">
    <property type="term" value="P:nucleobase-containing compound metabolic process"/>
    <property type="evidence" value="ECO:0007669"/>
    <property type="project" value="InterPro"/>
</dbReference>
<dbReference type="InterPro" id="IPR027417">
    <property type="entry name" value="P-loop_NTPase"/>
</dbReference>